<dbReference type="Proteomes" id="UP000410049">
    <property type="component" value="Unassembled WGS sequence"/>
</dbReference>
<gene>
    <name evidence="1" type="ORF">EMO91_12505</name>
</gene>
<reference evidence="1 2" key="1">
    <citation type="journal article" date="2019" name="Syst. Appl. Microbiol.">
        <title>Characterization of Bifidobacterium species in feaces of the Egyptian fruit bat: Description of B. vespertilionis sp. nov. and B. rousetti sp. nov.</title>
        <authorList>
            <person name="Modesto M."/>
            <person name="Satti M."/>
            <person name="Watanabe K."/>
            <person name="Puglisi E."/>
            <person name="Morelli L."/>
            <person name="Huang C.-H."/>
            <person name="Liou J.-S."/>
            <person name="Miyashita M."/>
            <person name="Tamura T."/>
            <person name="Saito S."/>
            <person name="Mori K."/>
            <person name="Huang L."/>
            <person name="Sciavilla P."/>
            <person name="Sandri C."/>
            <person name="Spiezio C."/>
            <person name="Vitali F."/>
            <person name="Cavalieri D."/>
            <person name="Perpetuini G."/>
            <person name="Tofalo R."/>
            <person name="Bonetti A."/>
            <person name="Arita M."/>
            <person name="Mattarelli P."/>
        </authorList>
    </citation>
    <scope>NUCLEOTIDE SEQUENCE [LARGE SCALE GENOMIC DNA]</scope>
    <source>
        <strain evidence="1 2">RST17</strain>
    </source>
</reference>
<dbReference type="AlphaFoldDB" id="A0A5M9ZGB4"/>
<dbReference type="RefSeq" id="WP_150380216.1">
    <property type="nucleotide sequence ID" value="NZ_RZUH01000017.1"/>
</dbReference>
<proteinExistence type="predicted"/>
<organism evidence="1 2">
    <name type="scientific">Bifidobacterium myosotis</name>
    <dbReference type="NCBI Taxonomy" id="1630166"/>
    <lineage>
        <taxon>Bacteria</taxon>
        <taxon>Bacillati</taxon>
        <taxon>Actinomycetota</taxon>
        <taxon>Actinomycetes</taxon>
        <taxon>Bifidobacteriales</taxon>
        <taxon>Bifidobacteriaceae</taxon>
        <taxon>Bifidobacterium</taxon>
    </lineage>
</organism>
<evidence type="ECO:0000313" key="1">
    <source>
        <dbReference type="EMBL" id="KAA8825379.1"/>
    </source>
</evidence>
<name>A0A5M9ZGB4_9BIFI</name>
<evidence type="ECO:0000313" key="2">
    <source>
        <dbReference type="Proteomes" id="UP000410049"/>
    </source>
</evidence>
<accession>A0A5M9ZGB4</accession>
<comment type="caution">
    <text evidence="1">The sequence shown here is derived from an EMBL/GenBank/DDBJ whole genome shotgun (WGS) entry which is preliminary data.</text>
</comment>
<protein>
    <submittedName>
        <fullName evidence="1">Uncharacterized protein</fullName>
    </submittedName>
</protein>
<sequence>MWSADVALLAAGYALSDIEPPDGFHAVCTEGGRLAFVTPLDTLDASVRARLTARALRWLADPRHARPDGPPPRIDVIRAAGGRWRVERDAWPIG</sequence>
<dbReference type="EMBL" id="RZUH01000017">
    <property type="protein sequence ID" value="KAA8825379.1"/>
    <property type="molecule type" value="Genomic_DNA"/>
</dbReference>